<keyword evidence="1" id="KW-0812">Transmembrane</keyword>
<reference evidence="3" key="1">
    <citation type="submission" date="2018-09" db="EMBL/GenBank/DDBJ databases">
        <authorList>
            <person name="Livingstone P.G."/>
            <person name="Whitworth D.E."/>
        </authorList>
    </citation>
    <scope>NUCLEOTIDE SEQUENCE [LARGE SCALE GENOMIC DNA]</scope>
    <source>
        <strain evidence="3">CA054A</strain>
    </source>
</reference>
<protein>
    <submittedName>
        <fullName evidence="2">Uncharacterized protein</fullName>
    </submittedName>
</protein>
<accession>A0A3A8JAS4</accession>
<sequence length="140" mass="14954">MPWGQHMSGEGTQPVAAALIKMMDFRVGRVLLWTVAVLLGLLGLVPGPASGDVLRVAALLGVLAAAGSFKAWKDEGGRFAPRFGLLPRLAFGAVLFGAAALLVWWRRRRDPKSTAVPLSPPSAEEVDRWAAAELAQEQAR</sequence>
<name>A0A3A8JAS4_9BACT</name>
<gene>
    <name evidence="2" type="ORF">D7V88_04805</name>
</gene>
<dbReference type="EMBL" id="RAVZ01000019">
    <property type="protein sequence ID" value="RKG92782.1"/>
    <property type="molecule type" value="Genomic_DNA"/>
</dbReference>
<comment type="caution">
    <text evidence="2">The sequence shown here is derived from an EMBL/GenBank/DDBJ whole genome shotgun (WGS) entry which is preliminary data.</text>
</comment>
<organism evidence="2 3">
    <name type="scientific">Corallococcus terminator</name>
    <dbReference type="NCBI Taxonomy" id="2316733"/>
    <lineage>
        <taxon>Bacteria</taxon>
        <taxon>Pseudomonadati</taxon>
        <taxon>Myxococcota</taxon>
        <taxon>Myxococcia</taxon>
        <taxon>Myxococcales</taxon>
        <taxon>Cystobacterineae</taxon>
        <taxon>Myxococcaceae</taxon>
        <taxon>Corallococcus</taxon>
    </lineage>
</organism>
<feature type="transmembrane region" description="Helical" evidence="1">
    <location>
        <begin position="85"/>
        <end position="105"/>
    </location>
</feature>
<evidence type="ECO:0000313" key="3">
    <source>
        <dbReference type="Proteomes" id="UP000268094"/>
    </source>
</evidence>
<dbReference type="AlphaFoldDB" id="A0A3A8JAS4"/>
<proteinExistence type="predicted"/>
<evidence type="ECO:0000313" key="2">
    <source>
        <dbReference type="EMBL" id="RKG92782.1"/>
    </source>
</evidence>
<dbReference type="Proteomes" id="UP000268094">
    <property type="component" value="Unassembled WGS sequence"/>
</dbReference>
<keyword evidence="1" id="KW-0472">Membrane</keyword>
<keyword evidence="3" id="KW-1185">Reference proteome</keyword>
<keyword evidence="1" id="KW-1133">Transmembrane helix</keyword>
<feature type="transmembrane region" description="Helical" evidence="1">
    <location>
        <begin position="30"/>
        <end position="47"/>
    </location>
</feature>
<evidence type="ECO:0000256" key="1">
    <source>
        <dbReference type="SAM" id="Phobius"/>
    </source>
</evidence>